<protein>
    <recommendedName>
        <fullName evidence="3">DUF2267 domain-containing protein</fullName>
    </recommendedName>
</protein>
<dbReference type="EMBL" id="FUWH01000001">
    <property type="protein sequence ID" value="SJZ35742.1"/>
    <property type="molecule type" value="Genomic_DNA"/>
</dbReference>
<evidence type="ECO:0000313" key="2">
    <source>
        <dbReference type="Proteomes" id="UP000190888"/>
    </source>
</evidence>
<dbReference type="RefSeq" id="WP_139366940.1">
    <property type="nucleotide sequence ID" value="NZ_FUWH01000001.1"/>
</dbReference>
<evidence type="ECO:0008006" key="3">
    <source>
        <dbReference type="Google" id="ProtNLM"/>
    </source>
</evidence>
<name>A0A1T4JZR3_9BACT</name>
<sequence>MNELIDRLANEAGLTPEQAQKAIQTIAGFVKEKFPMLGGAVDQIFASGSKED</sequence>
<reference evidence="1 2" key="1">
    <citation type="submission" date="2017-02" db="EMBL/GenBank/DDBJ databases">
        <authorList>
            <person name="Peterson S.W."/>
        </authorList>
    </citation>
    <scope>NUCLEOTIDE SEQUENCE [LARGE SCALE GENOMIC DNA]</scope>
    <source>
        <strain evidence="1 2">DSM 22335</strain>
    </source>
</reference>
<organism evidence="1 2">
    <name type="scientific">Sediminibacterium ginsengisoli</name>
    <dbReference type="NCBI Taxonomy" id="413434"/>
    <lineage>
        <taxon>Bacteria</taxon>
        <taxon>Pseudomonadati</taxon>
        <taxon>Bacteroidota</taxon>
        <taxon>Chitinophagia</taxon>
        <taxon>Chitinophagales</taxon>
        <taxon>Chitinophagaceae</taxon>
        <taxon>Sediminibacterium</taxon>
    </lineage>
</organism>
<dbReference type="Proteomes" id="UP000190888">
    <property type="component" value="Unassembled WGS sequence"/>
</dbReference>
<proteinExistence type="predicted"/>
<dbReference type="OrthoDB" id="1454374at2"/>
<keyword evidence="2" id="KW-1185">Reference proteome</keyword>
<dbReference type="AlphaFoldDB" id="A0A1T4JZR3"/>
<accession>A0A1T4JZR3</accession>
<gene>
    <name evidence="1" type="ORF">SAMN04488132_101352</name>
</gene>
<evidence type="ECO:0000313" key="1">
    <source>
        <dbReference type="EMBL" id="SJZ35742.1"/>
    </source>
</evidence>